<comment type="similarity">
    <text evidence="2">Belongs to the DsrE/TusD family.</text>
</comment>
<dbReference type="AlphaFoldDB" id="A0A4V3CGT0"/>
<dbReference type="Gene3D" id="3.40.1260.10">
    <property type="entry name" value="DsrEFH-like"/>
    <property type="match status" value="1"/>
</dbReference>
<proteinExistence type="inferred from homology"/>
<dbReference type="NCBIfam" id="TIGR03012">
    <property type="entry name" value="sulf_tusD_dsrE"/>
    <property type="match status" value="1"/>
</dbReference>
<keyword evidence="4" id="KW-0808">Transferase</keyword>
<dbReference type="PANTHER" id="PTHR34874">
    <property type="entry name" value="PROTEIN YCHN"/>
    <property type="match status" value="1"/>
</dbReference>
<evidence type="ECO:0000313" key="5">
    <source>
        <dbReference type="EMBL" id="TDO98912.1"/>
    </source>
</evidence>
<gene>
    <name evidence="5" type="ORF">DFP79_1327</name>
</gene>
<dbReference type="GO" id="GO:0016783">
    <property type="term" value="F:sulfurtransferase activity"/>
    <property type="evidence" value="ECO:0007669"/>
    <property type="project" value="InterPro"/>
</dbReference>
<comment type="subcellular location">
    <subcellularLocation>
        <location evidence="1">Cytoplasm</location>
    </subcellularLocation>
</comment>
<reference evidence="5 6" key="1">
    <citation type="submission" date="2019-03" db="EMBL/GenBank/DDBJ databases">
        <title>Genomic Encyclopedia of Type Strains, Phase III (KMG-III): the genomes of soil and plant-associated and newly described type strains.</title>
        <authorList>
            <person name="Whitman W."/>
        </authorList>
    </citation>
    <scope>NUCLEOTIDE SEQUENCE [LARGE SCALE GENOMIC DNA]</scope>
    <source>
        <strain evidence="5 6">CECT 7378</strain>
    </source>
</reference>
<comment type="caution">
    <text evidence="5">The sequence shown here is derived from an EMBL/GenBank/DDBJ whole genome shotgun (WGS) entry which is preliminary data.</text>
</comment>
<organism evidence="5 6">
    <name type="scientific">Marinomonas balearica</name>
    <dbReference type="NCBI Taxonomy" id="491947"/>
    <lineage>
        <taxon>Bacteria</taxon>
        <taxon>Pseudomonadati</taxon>
        <taxon>Pseudomonadota</taxon>
        <taxon>Gammaproteobacteria</taxon>
        <taxon>Oceanospirillales</taxon>
        <taxon>Oceanospirillaceae</taxon>
        <taxon>Marinomonas</taxon>
    </lineage>
</organism>
<dbReference type="NCBIfam" id="NF001237">
    <property type="entry name" value="PRK00207.1"/>
    <property type="match status" value="1"/>
</dbReference>
<dbReference type="SUPFAM" id="SSF75169">
    <property type="entry name" value="DsrEFH-like"/>
    <property type="match status" value="1"/>
</dbReference>
<evidence type="ECO:0000313" key="6">
    <source>
        <dbReference type="Proteomes" id="UP000294656"/>
    </source>
</evidence>
<dbReference type="InterPro" id="IPR003787">
    <property type="entry name" value="Sulphur_relay_DsrE/F-like"/>
</dbReference>
<dbReference type="PANTHER" id="PTHR34874:SF3">
    <property type="entry name" value="SULFURTRANSFERASE TUSD"/>
    <property type="match status" value="1"/>
</dbReference>
<evidence type="ECO:0000256" key="1">
    <source>
        <dbReference type="ARBA" id="ARBA00004496"/>
    </source>
</evidence>
<keyword evidence="3" id="KW-0963">Cytoplasm</keyword>
<evidence type="ECO:0000256" key="3">
    <source>
        <dbReference type="ARBA" id="ARBA00022490"/>
    </source>
</evidence>
<protein>
    <submittedName>
        <fullName evidence="5">tRNA 2-thiouridine synthesizing protein D</fullName>
    </submittedName>
</protein>
<dbReference type="GO" id="GO:1990228">
    <property type="term" value="C:sulfurtransferase complex"/>
    <property type="evidence" value="ECO:0007669"/>
    <property type="project" value="TreeGrafter"/>
</dbReference>
<accession>A0A4V3CGT0</accession>
<name>A0A4V3CGT0_9GAMM</name>
<dbReference type="EMBL" id="SNXC01000010">
    <property type="protein sequence ID" value="TDO98912.1"/>
    <property type="molecule type" value="Genomic_DNA"/>
</dbReference>
<sequence>MKYALLVTGHPTQSKACHSALAFAKCIHAHPEHELLGIFFYEESVAVANCFANPPRDEYNLLAQWEDFHKTATCPLYICIAAGIRRGILNEAESKRHELDGQNCSNSFQLEGLGTWVELNSQADKVVQFR</sequence>
<dbReference type="InterPro" id="IPR027396">
    <property type="entry name" value="DsrEFH-like"/>
</dbReference>
<dbReference type="Pfam" id="PF02635">
    <property type="entry name" value="DsrE"/>
    <property type="match status" value="1"/>
</dbReference>
<keyword evidence="6" id="KW-1185">Reference proteome</keyword>
<dbReference type="Proteomes" id="UP000294656">
    <property type="component" value="Unassembled WGS sequence"/>
</dbReference>
<dbReference type="GO" id="GO:0097163">
    <property type="term" value="F:sulfur carrier activity"/>
    <property type="evidence" value="ECO:0007669"/>
    <property type="project" value="TreeGrafter"/>
</dbReference>
<dbReference type="GO" id="GO:0002143">
    <property type="term" value="P:tRNA wobble position uridine thiolation"/>
    <property type="evidence" value="ECO:0007669"/>
    <property type="project" value="TreeGrafter"/>
</dbReference>
<dbReference type="OrthoDB" id="9787483at2"/>
<evidence type="ECO:0000256" key="2">
    <source>
        <dbReference type="ARBA" id="ARBA00007067"/>
    </source>
</evidence>
<evidence type="ECO:0000256" key="4">
    <source>
        <dbReference type="ARBA" id="ARBA00022679"/>
    </source>
</evidence>
<dbReference type="InterPro" id="IPR017463">
    <property type="entry name" value="Sulphur_relay_TusD/DsrE"/>
</dbReference>